<dbReference type="GO" id="GO:0005524">
    <property type="term" value="F:ATP binding"/>
    <property type="evidence" value="ECO:0007669"/>
    <property type="project" value="UniProtKB-KW"/>
</dbReference>
<dbReference type="Proteomes" id="UP000316621">
    <property type="component" value="Chromosome 1"/>
</dbReference>
<dbReference type="PROSITE" id="PS50011">
    <property type="entry name" value="PROTEIN_KINASE_DOM"/>
    <property type="match status" value="2"/>
</dbReference>
<keyword evidence="4" id="KW-0808">Transferase</keyword>
<keyword evidence="9" id="KW-0418">Kinase</keyword>
<dbReference type="CDD" id="cd23509">
    <property type="entry name" value="Gnk2-like"/>
    <property type="match status" value="3"/>
</dbReference>
<keyword evidence="11 14" id="KW-1133">Transmembrane helix</keyword>
<keyword evidence="8" id="KW-0547">Nucleotide-binding</keyword>
<feature type="domain" description="Gnk2-homologous" evidence="16">
    <location>
        <begin position="155"/>
        <end position="266"/>
    </location>
</feature>
<dbReference type="FunFam" id="1.10.510.10:FF:000129">
    <property type="entry name" value="cysteine-rich receptor-like protein kinase 10"/>
    <property type="match status" value="2"/>
</dbReference>
<evidence type="ECO:0000256" key="9">
    <source>
        <dbReference type="ARBA" id="ARBA00022777"/>
    </source>
</evidence>
<evidence type="ECO:0008006" key="19">
    <source>
        <dbReference type="Google" id="ProtNLM"/>
    </source>
</evidence>
<evidence type="ECO:0000256" key="13">
    <source>
        <dbReference type="ARBA" id="ARBA00023180"/>
    </source>
</evidence>
<evidence type="ECO:0000256" key="8">
    <source>
        <dbReference type="ARBA" id="ARBA00022741"/>
    </source>
</evidence>
<keyword evidence="10" id="KW-0067">ATP-binding</keyword>
<evidence type="ECO:0000256" key="7">
    <source>
        <dbReference type="ARBA" id="ARBA00022737"/>
    </source>
</evidence>
<feature type="domain" description="Protein kinase" evidence="15">
    <location>
        <begin position="968"/>
        <end position="1226"/>
    </location>
</feature>
<sequence>MGSLGCFSGNYCIIIILMFISAYHDRIIITAQAEEPTPTYSPWSFCLGTNYTANSTYRTNLNILLSSLSTTFTNNDTIPQYGYRNITIGANPDTVYGSLHCREDIAPSICSVCAQLATVTVMQDSGCPNKKTVTMFYNGCVLRYSNENYFSILNQEPSITLTSPHSIVTDQSRFADVVTGLLDDLVVEAITNTSISPSLYASRSANYTMFKNVYAMVQCTPDLTPSSCNRCLRSALGKLSTTTITNKEGARVLFPSCTFRFESGPFYGNYMYATRASPPTPQSQSDTTNSNRTDSSKLVISIAIPLVIALLLSSIVVWWFCFHKRKKMNNKYFAPEMDQDIQSAESLQFNFNVICDATNNFAEANKLGEGGFGPVYKGILSDGQEIAVKRLSKSSGQGDQEFKNEVLLLAKLQHRNLVRLLGFCLHGQEKLLVYELMDASLDHIIFDAVKRTHLDWERRYKIVGGIARGLLYLHEDSRVRIIHRDLKNSNILLATDMTPKISDFGMARLFVVDQTQDNTSRIVGTFGYMAPEYALHGCFSVKSDVFSFGVLVLEILSGKKNTSFYESVAGGAQDLLTYAWRHWQNGSTMELLDPSFQENCSRNEFMRCVHIALLCVQDSVADRPTMASVILMLNSNSMTLTLPKRPAYAIEEAWIISDVFSFGVLVLEILSGKKNTSFYESIAGGAQDLLTYFKRELFHIALLFVQDSIADRPTMASVILMLSSNSMTLQLPTRPAYFVSDQAVEEVWSVNGVSKQAMEFSSKHRTIFILILFLSCYDQMITSQAQERTPNYLAYTLCLGMNYTANSTYQTNLNLLLSSLATTFTDTNTISRYRYRNITIGRNPNTVYGSLHCREDIAPAICAVCVQIAAERVTQDSGCPSKKTAILFYNGFILRYSDENYFSILNEEPSVVLVFVDNSIANQVGYIDLVTGLPDDLVIEAVTNTSISPSLYATGSANYNTSNQISSWEITFWCPRGKYTTREAVELQTKGILPNGEAVAVKRLSKNSSQGDQEFKNEVLLLAKLQHRNLVRLLGFCWHGQEKLLVYELMDASLDHFIFDTVKRMHLDWEKRYKIIGGIAKGLLYLHEDSRLRIIHRDLKASNILLAENMIPKISDFGMARLFKVDQSQANTSRVAGTIGYMAPEYMRHGQFSVKSDVYSFVVLVLEILSGKKITCRYVLATGGAQDLLTYTWRHWHKGTALELLDSSFKDRCSRTEAMKCIHIALLCVQDSIVDRPTMSTVILMLSSNSMTFPLPTQPANFVPDQAVAEETWKDNEASVSELDPR</sequence>
<dbReference type="PANTHER" id="PTHR27002:SF980">
    <property type="entry name" value="CYSTEINE-RICH RECEPTOR-LIKE PROTEIN KINASE 10 ISOFORM X1"/>
    <property type="match status" value="1"/>
</dbReference>
<feature type="transmembrane region" description="Helical" evidence="14">
    <location>
        <begin position="298"/>
        <end position="322"/>
    </location>
</feature>
<evidence type="ECO:0000259" key="16">
    <source>
        <dbReference type="PROSITE" id="PS51473"/>
    </source>
</evidence>
<evidence type="ECO:0000256" key="2">
    <source>
        <dbReference type="ARBA" id="ARBA00022527"/>
    </source>
</evidence>
<dbReference type="Gramene" id="RZC44165">
    <property type="protein sequence ID" value="RZC44165"/>
    <property type="gene ID" value="C5167_037116"/>
</dbReference>
<evidence type="ECO:0000256" key="3">
    <source>
        <dbReference type="ARBA" id="ARBA00022553"/>
    </source>
</evidence>
<dbReference type="SMART" id="SM00220">
    <property type="entry name" value="S_TKc"/>
    <property type="match status" value="2"/>
</dbReference>
<feature type="domain" description="Gnk2-homologous" evidence="16">
    <location>
        <begin position="791"/>
        <end position="901"/>
    </location>
</feature>
<dbReference type="InterPro" id="IPR038408">
    <property type="entry name" value="GNK2_sf"/>
</dbReference>
<dbReference type="InterPro" id="IPR002902">
    <property type="entry name" value="GNK2"/>
</dbReference>
<evidence type="ECO:0000256" key="1">
    <source>
        <dbReference type="ARBA" id="ARBA00004167"/>
    </source>
</evidence>
<organism evidence="17 18">
    <name type="scientific">Papaver somniferum</name>
    <name type="common">Opium poppy</name>
    <dbReference type="NCBI Taxonomy" id="3469"/>
    <lineage>
        <taxon>Eukaryota</taxon>
        <taxon>Viridiplantae</taxon>
        <taxon>Streptophyta</taxon>
        <taxon>Embryophyta</taxon>
        <taxon>Tracheophyta</taxon>
        <taxon>Spermatophyta</taxon>
        <taxon>Magnoliopsida</taxon>
        <taxon>Ranunculales</taxon>
        <taxon>Papaveraceae</taxon>
        <taxon>Papaveroideae</taxon>
        <taxon>Papaver</taxon>
    </lineage>
</organism>
<feature type="domain" description="Protein kinase" evidence="15">
    <location>
        <begin position="361"/>
        <end position="640"/>
    </location>
</feature>
<dbReference type="InterPro" id="IPR001245">
    <property type="entry name" value="Ser-Thr/Tyr_kinase_cat_dom"/>
</dbReference>
<keyword evidence="18" id="KW-1185">Reference proteome</keyword>
<keyword evidence="2" id="KW-0723">Serine/threonine-protein kinase</keyword>
<dbReference type="InterPro" id="IPR011009">
    <property type="entry name" value="Kinase-like_dom_sf"/>
</dbReference>
<dbReference type="SUPFAM" id="SSF56112">
    <property type="entry name" value="Protein kinase-like (PK-like)"/>
    <property type="match status" value="3"/>
</dbReference>
<name>A0A4Y7I9S9_PAPSO</name>
<evidence type="ECO:0000256" key="14">
    <source>
        <dbReference type="SAM" id="Phobius"/>
    </source>
</evidence>
<dbReference type="GO" id="GO:0004674">
    <property type="term" value="F:protein serine/threonine kinase activity"/>
    <property type="evidence" value="ECO:0007669"/>
    <property type="project" value="UniProtKB-KW"/>
</dbReference>
<keyword evidence="3" id="KW-0597">Phosphoprotein</keyword>
<dbReference type="Pfam" id="PF01657">
    <property type="entry name" value="Stress-antifung"/>
    <property type="match status" value="3"/>
</dbReference>
<evidence type="ECO:0000259" key="15">
    <source>
        <dbReference type="PROSITE" id="PS50011"/>
    </source>
</evidence>
<dbReference type="FunFam" id="3.30.200.20:FF:000924">
    <property type="entry name" value="Uncharacterized protein"/>
    <property type="match status" value="1"/>
</dbReference>
<dbReference type="FunFam" id="3.30.200.20:FF:000142">
    <property type="entry name" value="Cysteine-rich receptor-like protein kinase 10"/>
    <property type="match status" value="1"/>
</dbReference>
<proteinExistence type="predicted"/>
<dbReference type="PROSITE" id="PS00108">
    <property type="entry name" value="PROTEIN_KINASE_ST"/>
    <property type="match status" value="2"/>
</dbReference>
<protein>
    <recommendedName>
        <fullName evidence="19">Cysteine-rich receptor-like protein kinase 10</fullName>
    </recommendedName>
</protein>
<evidence type="ECO:0000256" key="10">
    <source>
        <dbReference type="ARBA" id="ARBA00022840"/>
    </source>
</evidence>
<keyword evidence="6" id="KW-0732">Signal</keyword>
<evidence type="ECO:0000256" key="11">
    <source>
        <dbReference type="ARBA" id="ARBA00022989"/>
    </source>
</evidence>
<dbReference type="CDD" id="cd14066">
    <property type="entry name" value="STKc_IRAK"/>
    <property type="match status" value="1"/>
</dbReference>
<accession>A0A4Y7I9S9</accession>
<dbReference type="Gene3D" id="3.30.200.20">
    <property type="entry name" value="Phosphorylase Kinase, domain 1"/>
    <property type="match status" value="2"/>
</dbReference>
<dbReference type="PANTHER" id="PTHR27002">
    <property type="entry name" value="RECEPTOR-LIKE SERINE/THREONINE-PROTEIN KINASE SD1-8"/>
    <property type="match status" value="1"/>
</dbReference>
<dbReference type="GO" id="GO:0005886">
    <property type="term" value="C:plasma membrane"/>
    <property type="evidence" value="ECO:0007669"/>
    <property type="project" value="TreeGrafter"/>
</dbReference>
<feature type="domain" description="Gnk2-homologous" evidence="16">
    <location>
        <begin position="39"/>
        <end position="149"/>
    </location>
</feature>
<comment type="subcellular location">
    <subcellularLocation>
        <location evidence="1">Membrane</location>
        <topology evidence="1">Single-pass membrane protein</topology>
    </subcellularLocation>
</comment>
<dbReference type="GO" id="GO:0006950">
    <property type="term" value="P:response to stress"/>
    <property type="evidence" value="ECO:0007669"/>
    <property type="project" value="UniProtKB-ARBA"/>
</dbReference>
<dbReference type="Gene3D" id="1.10.510.10">
    <property type="entry name" value="Transferase(Phosphotransferase) domain 1"/>
    <property type="match status" value="3"/>
</dbReference>
<dbReference type="Pfam" id="PF07714">
    <property type="entry name" value="PK_Tyr_Ser-Thr"/>
    <property type="match status" value="2"/>
</dbReference>
<dbReference type="InterPro" id="IPR008271">
    <property type="entry name" value="Ser/Thr_kinase_AS"/>
</dbReference>
<evidence type="ECO:0000256" key="12">
    <source>
        <dbReference type="ARBA" id="ARBA00023136"/>
    </source>
</evidence>
<dbReference type="OMA" id="QPAYSHI"/>
<dbReference type="EMBL" id="CM010715">
    <property type="protein sequence ID" value="RZC44165.1"/>
    <property type="molecule type" value="Genomic_DNA"/>
</dbReference>
<keyword evidence="13" id="KW-0325">Glycoprotein</keyword>
<evidence type="ECO:0000256" key="4">
    <source>
        <dbReference type="ARBA" id="ARBA00022679"/>
    </source>
</evidence>
<reference evidence="17 18" key="1">
    <citation type="journal article" date="2018" name="Science">
        <title>The opium poppy genome and morphinan production.</title>
        <authorList>
            <person name="Guo L."/>
            <person name="Winzer T."/>
            <person name="Yang X."/>
            <person name="Li Y."/>
            <person name="Ning Z."/>
            <person name="He Z."/>
            <person name="Teodor R."/>
            <person name="Lu Y."/>
            <person name="Bowser T.A."/>
            <person name="Graham I.A."/>
            <person name="Ye K."/>
        </authorList>
    </citation>
    <scope>NUCLEOTIDE SEQUENCE [LARGE SCALE GENOMIC DNA]</scope>
    <source>
        <strain evidence="18">cv. HN1</strain>
        <tissue evidence="17">Leaves</tissue>
    </source>
</reference>
<keyword evidence="7" id="KW-0677">Repeat</keyword>
<dbReference type="PROSITE" id="PS51473">
    <property type="entry name" value="GNK2"/>
    <property type="match status" value="3"/>
</dbReference>
<evidence type="ECO:0000256" key="5">
    <source>
        <dbReference type="ARBA" id="ARBA00022692"/>
    </source>
</evidence>
<dbReference type="FunFam" id="3.30.430.20:FF:000002">
    <property type="entry name" value="Cysteine-rich receptor-like protein kinase 10"/>
    <property type="match status" value="1"/>
</dbReference>
<evidence type="ECO:0000313" key="17">
    <source>
        <dbReference type="EMBL" id="RZC44165.1"/>
    </source>
</evidence>
<dbReference type="InterPro" id="IPR000719">
    <property type="entry name" value="Prot_kinase_dom"/>
</dbReference>
<evidence type="ECO:0000256" key="6">
    <source>
        <dbReference type="ARBA" id="ARBA00022729"/>
    </source>
</evidence>
<keyword evidence="5 14" id="KW-0812">Transmembrane</keyword>
<dbReference type="Gene3D" id="3.30.430.20">
    <property type="entry name" value="Gnk2 domain, C-X8-C-X2-C motif"/>
    <property type="match status" value="3"/>
</dbReference>
<keyword evidence="12 14" id="KW-0472">Membrane</keyword>
<gene>
    <name evidence="17" type="ORF">C5167_037116</name>
</gene>
<evidence type="ECO:0000313" key="18">
    <source>
        <dbReference type="Proteomes" id="UP000316621"/>
    </source>
</evidence>